<evidence type="ECO:0000313" key="2">
    <source>
        <dbReference type="EMBL" id="TCO20250.1"/>
    </source>
</evidence>
<sequence length="460" mass="51032">MRARPTSGSPLQAILERARRVPDLDHFPGVDEIIARLDDLAGRHPDLVTARRIGTSRLGEAITMYSIGTGPDEALVYAGVHPNEPIGFWTAIQLAEDLCADAVLRAGCRWNLIGCIDPDGTRLNEGWFDGPWDRVHYLANFYRPAPAEQVEWSFPFQYKQAYFDSVMPEAFALMRVIDELKPKIAVSLHNTELGGAYYYVTRDLDGFVGELHEIAAAFDLPLDLGEPETPVARPLGPAVYEMISAKATYDYSESLGMTPYASSGGSSAEYAERCGTVSLVAELPYWTHPAADDRNPSDVAYRDVLTEAADGLEKDITALVEIFEAAREHLSDDSQFVRATAAFLPYLSKRPDRDRRRAEQENPARLATVSEAFGLRDIHRSFRLRYGGMLVRAIDGEIARGSAAAELHPLAKRLRALYRAWPDEALILEPELHRVPINHLVGVQYAATLALLNAVRREGV</sequence>
<dbReference type="SUPFAM" id="SSF53187">
    <property type="entry name" value="Zn-dependent exopeptidases"/>
    <property type="match status" value="1"/>
</dbReference>
<keyword evidence="2" id="KW-0121">Carboxypeptidase</keyword>
<dbReference type="Proteomes" id="UP000295818">
    <property type="component" value="Unassembled WGS sequence"/>
</dbReference>
<reference evidence="2 3" key="1">
    <citation type="journal article" date="2015" name="Stand. Genomic Sci.">
        <title>Genomic Encyclopedia of Bacterial and Archaeal Type Strains, Phase III: the genomes of soil and plant-associated and newly described type strains.</title>
        <authorList>
            <person name="Whitman W.B."/>
            <person name="Woyke T."/>
            <person name="Klenk H.P."/>
            <person name="Zhou Y."/>
            <person name="Lilburn T.G."/>
            <person name="Beck B.J."/>
            <person name="De Vos P."/>
            <person name="Vandamme P."/>
            <person name="Eisen J.A."/>
            <person name="Garrity G."/>
            <person name="Hugenholtz P."/>
            <person name="Kyrpides N.C."/>
        </authorList>
    </citation>
    <scope>NUCLEOTIDE SEQUENCE [LARGE SCALE GENOMIC DNA]</scope>
    <source>
        <strain evidence="2 3">VKM Ac-2538</strain>
    </source>
</reference>
<feature type="domain" description="Peptidase M14" evidence="1">
    <location>
        <begin position="34"/>
        <end position="219"/>
    </location>
</feature>
<dbReference type="EMBL" id="SLWM01000009">
    <property type="protein sequence ID" value="TCO20250.1"/>
    <property type="molecule type" value="Genomic_DNA"/>
</dbReference>
<dbReference type="Pfam" id="PF00246">
    <property type="entry name" value="Peptidase_M14"/>
    <property type="match status" value="1"/>
</dbReference>
<comment type="caution">
    <text evidence="2">The sequence shown here is derived from an EMBL/GenBank/DDBJ whole genome shotgun (WGS) entry which is preliminary data.</text>
</comment>
<proteinExistence type="predicted"/>
<dbReference type="Gene3D" id="3.40.630.10">
    <property type="entry name" value="Zn peptidases"/>
    <property type="match status" value="1"/>
</dbReference>
<accession>A0ABY2BHS2</accession>
<gene>
    <name evidence="2" type="ORF">EV644_109271</name>
</gene>
<evidence type="ECO:0000259" key="1">
    <source>
        <dbReference type="Pfam" id="PF00246"/>
    </source>
</evidence>
<evidence type="ECO:0000313" key="3">
    <source>
        <dbReference type="Proteomes" id="UP000295818"/>
    </source>
</evidence>
<dbReference type="RefSeq" id="WP_158292919.1">
    <property type="nucleotide sequence ID" value="NZ_SLWM01000009.1"/>
</dbReference>
<keyword evidence="3" id="KW-1185">Reference proteome</keyword>
<keyword evidence="2" id="KW-0378">Hydrolase</keyword>
<keyword evidence="2" id="KW-0645">Protease</keyword>
<name>A0ABY2BHS2_9ACTN</name>
<dbReference type="InterPro" id="IPR000834">
    <property type="entry name" value="Peptidase_M14"/>
</dbReference>
<organism evidence="2 3">
    <name type="scientific">Kribbella orskensis</name>
    <dbReference type="NCBI Taxonomy" id="2512216"/>
    <lineage>
        <taxon>Bacteria</taxon>
        <taxon>Bacillati</taxon>
        <taxon>Actinomycetota</taxon>
        <taxon>Actinomycetes</taxon>
        <taxon>Propionibacteriales</taxon>
        <taxon>Kribbellaceae</taxon>
        <taxon>Kribbella</taxon>
    </lineage>
</organism>
<protein>
    <submittedName>
        <fullName evidence="2">Zinc carboxypeptidase</fullName>
    </submittedName>
</protein>
<dbReference type="GO" id="GO:0004180">
    <property type="term" value="F:carboxypeptidase activity"/>
    <property type="evidence" value="ECO:0007669"/>
    <property type="project" value="UniProtKB-KW"/>
</dbReference>